<dbReference type="EMBL" id="BQXO01000002">
    <property type="protein sequence ID" value="GKT05520.1"/>
    <property type="molecule type" value="Genomic_DNA"/>
</dbReference>
<name>A0ABQ5JNF4_9LACO</name>
<sequence length="94" mass="10472">MDQGKLIENVLTFVLLRTKAGDVGIMLNVLDEQVVVARQAQNIALLVELQAIPLTLIRPEYVTEIATIKHYFKLHPLLTVPMVCTNSDVLAPSY</sequence>
<reference evidence="1 2" key="1">
    <citation type="submission" date="2022-03" db="EMBL/GenBank/DDBJ databases">
        <title>Draft genome sequence of Furfurilactobacillus curtus JCM 31185.</title>
        <authorList>
            <person name="Suzuki S."/>
            <person name="Endo A."/>
            <person name="Kajikawa A."/>
        </authorList>
    </citation>
    <scope>NUCLEOTIDE SEQUENCE [LARGE SCALE GENOMIC DNA]</scope>
    <source>
        <strain evidence="1 2">JCM 31185</strain>
    </source>
</reference>
<protein>
    <submittedName>
        <fullName evidence="1">Uncharacterized protein</fullName>
    </submittedName>
</protein>
<dbReference type="Proteomes" id="UP001628078">
    <property type="component" value="Unassembled WGS sequence"/>
</dbReference>
<organism evidence="1 2">
    <name type="scientific">Furfurilactobacillus curtus</name>
    <dbReference type="NCBI Taxonomy" id="1746200"/>
    <lineage>
        <taxon>Bacteria</taxon>
        <taxon>Bacillati</taxon>
        <taxon>Bacillota</taxon>
        <taxon>Bacilli</taxon>
        <taxon>Lactobacillales</taxon>
        <taxon>Lactobacillaceae</taxon>
        <taxon>Furfurilactobacillus</taxon>
    </lineage>
</organism>
<dbReference type="RefSeq" id="WP_407882826.1">
    <property type="nucleotide sequence ID" value="NZ_BQXO01000002.1"/>
</dbReference>
<keyword evidence="2" id="KW-1185">Reference proteome</keyword>
<accession>A0ABQ5JNF4</accession>
<comment type="caution">
    <text evidence="1">The sequence shown here is derived from an EMBL/GenBank/DDBJ whole genome shotgun (WGS) entry which is preliminary data.</text>
</comment>
<evidence type="ECO:0000313" key="2">
    <source>
        <dbReference type="Proteomes" id="UP001628078"/>
    </source>
</evidence>
<proteinExistence type="predicted"/>
<gene>
    <name evidence="1" type="ORF">JCM31185_08090</name>
</gene>
<evidence type="ECO:0000313" key="1">
    <source>
        <dbReference type="EMBL" id="GKT05520.1"/>
    </source>
</evidence>